<keyword evidence="4 5" id="KW-0975">Bacterial flagellum</keyword>
<keyword evidence="10" id="KW-0966">Cell projection</keyword>
<comment type="function">
    <text evidence="5">A flexible structure which links the flagellar filament to the drive apparatus in the basal body.</text>
</comment>
<protein>
    <recommendedName>
        <fullName evidence="3 5">Flagellar hook protein FlgE</fullName>
    </recommendedName>
</protein>
<dbReference type="PROSITE" id="PS00588">
    <property type="entry name" value="FLAGELLA_BB_ROD"/>
    <property type="match status" value="1"/>
</dbReference>
<feature type="domain" description="Flagellar hook protein FlgE D2" evidence="8">
    <location>
        <begin position="184"/>
        <end position="303"/>
    </location>
</feature>
<dbReference type="STRING" id="1333998.M2A_1771"/>
<evidence type="ECO:0000256" key="2">
    <source>
        <dbReference type="ARBA" id="ARBA00009677"/>
    </source>
</evidence>
<gene>
    <name evidence="10" type="ORF">M2A_1771</name>
</gene>
<comment type="caution">
    <text evidence="10">The sequence shown here is derived from an EMBL/GenBank/DDBJ whole genome shotgun (WGS) entry which is preliminary data.</text>
</comment>
<dbReference type="EMBL" id="BBIO01000008">
    <property type="protein sequence ID" value="GAK45272.1"/>
    <property type="molecule type" value="Genomic_DNA"/>
</dbReference>
<evidence type="ECO:0000313" key="10">
    <source>
        <dbReference type="EMBL" id="GAK45272.1"/>
    </source>
</evidence>
<evidence type="ECO:0000256" key="5">
    <source>
        <dbReference type="RuleBase" id="RU362116"/>
    </source>
</evidence>
<feature type="domain" description="Flagellar basal body rod protein N-terminal" evidence="6">
    <location>
        <begin position="7"/>
        <end position="37"/>
    </location>
</feature>
<dbReference type="InterPro" id="IPR011491">
    <property type="entry name" value="FlgE_D2"/>
</dbReference>
<organism evidence="10 11">
    <name type="scientific">Tepidicaulis marinus</name>
    <dbReference type="NCBI Taxonomy" id="1333998"/>
    <lineage>
        <taxon>Bacteria</taxon>
        <taxon>Pseudomonadati</taxon>
        <taxon>Pseudomonadota</taxon>
        <taxon>Alphaproteobacteria</taxon>
        <taxon>Hyphomicrobiales</taxon>
        <taxon>Parvibaculaceae</taxon>
        <taxon>Tepidicaulis</taxon>
    </lineage>
</organism>
<feature type="domain" description="Flagellar hook protein FlgE/F/G-like D1" evidence="9">
    <location>
        <begin position="85"/>
        <end position="160"/>
    </location>
</feature>
<evidence type="ECO:0000259" key="9">
    <source>
        <dbReference type="Pfam" id="PF22692"/>
    </source>
</evidence>
<keyword evidence="11" id="KW-1185">Reference proteome</keyword>
<dbReference type="InterPro" id="IPR001444">
    <property type="entry name" value="Flag_bb_rod_N"/>
</dbReference>
<evidence type="ECO:0000313" key="11">
    <source>
        <dbReference type="Proteomes" id="UP000028702"/>
    </source>
</evidence>
<evidence type="ECO:0000259" key="6">
    <source>
        <dbReference type="Pfam" id="PF00460"/>
    </source>
</evidence>
<dbReference type="eggNOG" id="COG1749">
    <property type="taxonomic scope" value="Bacteria"/>
</dbReference>
<dbReference type="InterPro" id="IPR019776">
    <property type="entry name" value="Flagellar_basal_body_rod_CS"/>
</dbReference>
<dbReference type="InterPro" id="IPR020013">
    <property type="entry name" value="Flagellar_FlgE/F/G"/>
</dbReference>
<dbReference type="Gene3D" id="2.60.98.20">
    <property type="entry name" value="Flagellar hook protein FlgE"/>
    <property type="match status" value="1"/>
</dbReference>
<dbReference type="GO" id="GO:0009425">
    <property type="term" value="C:bacterial-type flagellum basal body"/>
    <property type="evidence" value="ECO:0007669"/>
    <property type="project" value="UniProtKB-SubCell"/>
</dbReference>
<name>A0A081BB54_9HYPH</name>
<evidence type="ECO:0000256" key="3">
    <source>
        <dbReference type="ARBA" id="ARBA00019015"/>
    </source>
</evidence>
<keyword evidence="10" id="KW-0282">Flagellum</keyword>
<reference evidence="10 11" key="1">
    <citation type="submission" date="2014-07" db="EMBL/GenBank/DDBJ databases">
        <title>Tepidicaulis marinum gen. nov., sp. nov., a novel marine bacterium denitrifying nitrate to nitrous oxide strictly under microaerobic conditions.</title>
        <authorList>
            <person name="Takeuchi M."/>
            <person name="Yamagishi T."/>
            <person name="Kamagata Y."/>
            <person name="Oshima K."/>
            <person name="Hattori M."/>
            <person name="Katayama T."/>
            <person name="Hanada S."/>
            <person name="Tamaki H."/>
            <person name="Marumo K."/>
            <person name="Maeda H."/>
            <person name="Nedachi M."/>
            <person name="Iwasaki W."/>
            <person name="Suwa Y."/>
            <person name="Sakata S."/>
        </authorList>
    </citation>
    <scope>NUCLEOTIDE SEQUENCE [LARGE SCALE GENOMIC DNA]</scope>
    <source>
        <strain evidence="10 11">MA2</strain>
    </source>
</reference>
<evidence type="ECO:0000259" key="8">
    <source>
        <dbReference type="Pfam" id="PF07559"/>
    </source>
</evidence>
<dbReference type="AlphaFoldDB" id="A0A081BB54"/>
<keyword evidence="10" id="KW-0969">Cilium</keyword>
<dbReference type="InterPro" id="IPR010930">
    <property type="entry name" value="Flg_bb/hook_C_dom"/>
</dbReference>
<dbReference type="Pfam" id="PF06429">
    <property type="entry name" value="Flg_bbr_C"/>
    <property type="match status" value="1"/>
</dbReference>
<dbReference type="InterPro" id="IPR037925">
    <property type="entry name" value="FlgE/F/G-like"/>
</dbReference>
<dbReference type="Pfam" id="PF07559">
    <property type="entry name" value="FlgE_D2"/>
    <property type="match status" value="1"/>
</dbReference>
<dbReference type="NCBIfam" id="TIGR03506">
    <property type="entry name" value="FlgEFG_subfam"/>
    <property type="match status" value="1"/>
</dbReference>
<sequence length="424" mass="44808">MSLLGAMRAGVAGLKAQSIKFGAIADNISNSSTEGYKRASVEFTTMVTQSPSRTNYTAGGVLPSVRTEIGKSGSLITSTSATDMAIGGRGFFTVSKNPGDPNRTFSLTRAGSFIPDKNGNLVNRAGYYLEGFALNPDGTPVIPSPSRDTFGDMETVNIANLGFAGQATANIDFAANLPQQLTGTGTPTAPVETSMTYFDPLGASRRLTLEWQPDIATPNQWTLNVIDYDGTNIGTVDYTFHNAGALAGAPQTITTALPFANGTATLTTVDGQNIDLKLGAVDSFNGVVQFVGDYSPNRINADGSQIGQLQKVEIDKDGTMFAIFNNGQRTPVYQIPLADVPNTDGLVSEDGNVFQLSQASGAVRLWDALSGPTGEVIANALEASNVDIAEELTELIQTQRAYSSNAKIFQAGDEMLTELSRLKR</sequence>
<evidence type="ECO:0000256" key="4">
    <source>
        <dbReference type="ARBA" id="ARBA00023143"/>
    </source>
</evidence>
<accession>A0A081BB54</accession>
<dbReference type="Proteomes" id="UP000028702">
    <property type="component" value="Unassembled WGS sequence"/>
</dbReference>
<comment type="subcellular location">
    <subcellularLocation>
        <location evidence="1 5">Bacterial flagellum basal body</location>
    </subcellularLocation>
</comment>
<dbReference type="GO" id="GO:0071978">
    <property type="term" value="P:bacterial-type flagellum-dependent swarming motility"/>
    <property type="evidence" value="ECO:0007669"/>
    <property type="project" value="TreeGrafter"/>
</dbReference>
<dbReference type="RefSeq" id="WP_045446014.1">
    <property type="nucleotide sequence ID" value="NZ_BBIO01000008.1"/>
</dbReference>
<dbReference type="GO" id="GO:0009424">
    <property type="term" value="C:bacterial-type flagellum hook"/>
    <property type="evidence" value="ECO:0007669"/>
    <property type="project" value="TreeGrafter"/>
</dbReference>
<dbReference type="SUPFAM" id="SSF117143">
    <property type="entry name" value="Flagellar hook protein flgE"/>
    <property type="match status" value="1"/>
</dbReference>
<dbReference type="PANTHER" id="PTHR30435">
    <property type="entry name" value="FLAGELLAR PROTEIN"/>
    <property type="match status" value="1"/>
</dbReference>
<dbReference type="InterPro" id="IPR037058">
    <property type="entry name" value="Falgellar_hook_FlgE_sf"/>
</dbReference>
<dbReference type="PANTHER" id="PTHR30435:SF1">
    <property type="entry name" value="FLAGELLAR HOOK PROTEIN FLGE"/>
    <property type="match status" value="1"/>
</dbReference>
<comment type="similarity">
    <text evidence="2 5">Belongs to the flagella basal body rod proteins family.</text>
</comment>
<proteinExistence type="inferred from homology"/>
<feature type="domain" description="Flagellar basal-body/hook protein C-terminal" evidence="7">
    <location>
        <begin position="379"/>
        <end position="422"/>
    </location>
</feature>
<dbReference type="Pfam" id="PF00460">
    <property type="entry name" value="Flg_bb_rod"/>
    <property type="match status" value="1"/>
</dbReference>
<dbReference type="GO" id="GO:0005829">
    <property type="term" value="C:cytosol"/>
    <property type="evidence" value="ECO:0007669"/>
    <property type="project" value="TreeGrafter"/>
</dbReference>
<evidence type="ECO:0000256" key="1">
    <source>
        <dbReference type="ARBA" id="ARBA00004117"/>
    </source>
</evidence>
<dbReference type="Pfam" id="PF22692">
    <property type="entry name" value="LlgE_F_G_D1"/>
    <property type="match status" value="1"/>
</dbReference>
<evidence type="ECO:0000259" key="7">
    <source>
        <dbReference type="Pfam" id="PF06429"/>
    </source>
</evidence>
<dbReference type="InterPro" id="IPR053967">
    <property type="entry name" value="LlgE_F_G-like_D1"/>
</dbReference>